<dbReference type="HOGENOM" id="CLU_904247_0_0_1"/>
<name>A0A0E0AR11_9ORYZ</name>
<organism evidence="2">
    <name type="scientific">Oryza glumipatula</name>
    <dbReference type="NCBI Taxonomy" id="40148"/>
    <lineage>
        <taxon>Eukaryota</taxon>
        <taxon>Viridiplantae</taxon>
        <taxon>Streptophyta</taxon>
        <taxon>Embryophyta</taxon>
        <taxon>Tracheophyta</taxon>
        <taxon>Spermatophyta</taxon>
        <taxon>Magnoliopsida</taxon>
        <taxon>Liliopsida</taxon>
        <taxon>Poales</taxon>
        <taxon>Poaceae</taxon>
        <taxon>BOP clade</taxon>
        <taxon>Oryzoideae</taxon>
        <taxon>Oryzeae</taxon>
        <taxon>Oryzinae</taxon>
        <taxon>Oryza</taxon>
    </lineage>
</organism>
<dbReference type="EnsemblPlants" id="OGLUM08G03500.1">
    <property type="protein sequence ID" value="OGLUM08G03500.1"/>
    <property type="gene ID" value="OGLUM08G03500"/>
</dbReference>
<feature type="region of interest" description="Disordered" evidence="1">
    <location>
        <begin position="38"/>
        <end position="73"/>
    </location>
</feature>
<dbReference type="AlphaFoldDB" id="A0A0E0AR11"/>
<feature type="compositionally biased region" description="Low complexity" evidence="1">
    <location>
        <begin position="57"/>
        <end position="68"/>
    </location>
</feature>
<accession>A0A0E0AR11</accession>
<reference evidence="2" key="1">
    <citation type="submission" date="2015-04" db="UniProtKB">
        <authorList>
            <consortium name="EnsemblPlants"/>
        </authorList>
    </citation>
    <scope>IDENTIFICATION</scope>
</reference>
<protein>
    <submittedName>
        <fullName evidence="2">Uncharacterized protein</fullName>
    </submittedName>
</protein>
<reference evidence="2" key="2">
    <citation type="submission" date="2018-05" db="EMBL/GenBank/DDBJ databases">
        <title>OgluRS3 (Oryza glumaepatula Reference Sequence Version 3).</title>
        <authorList>
            <person name="Zhang J."/>
            <person name="Kudrna D."/>
            <person name="Lee S."/>
            <person name="Talag J."/>
            <person name="Welchert J."/>
            <person name="Wing R.A."/>
        </authorList>
    </citation>
    <scope>NUCLEOTIDE SEQUENCE [LARGE SCALE GENOMIC DNA]</scope>
</reference>
<evidence type="ECO:0000256" key="1">
    <source>
        <dbReference type="SAM" id="MobiDB-lite"/>
    </source>
</evidence>
<dbReference type="Gramene" id="OGLUM08G03500.1">
    <property type="protein sequence ID" value="OGLUM08G03500.1"/>
    <property type="gene ID" value="OGLUM08G03500"/>
</dbReference>
<evidence type="ECO:0000313" key="2">
    <source>
        <dbReference type="EnsemblPlants" id="OGLUM08G03500.1"/>
    </source>
</evidence>
<feature type="compositionally biased region" description="Polar residues" evidence="1">
    <location>
        <begin position="228"/>
        <end position="239"/>
    </location>
</feature>
<feature type="compositionally biased region" description="Pro residues" evidence="1">
    <location>
        <begin position="256"/>
        <end position="282"/>
    </location>
</feature>
<evidence type="ECO:0000313" key="3">
    <source>
        <dbReference type="Proteomes" id="UP000026961"/>
    </source>
</evidence>
<dbReference type="Proteomes" id="UP000026961">
    <property type="component" value="Chromosome 8"/>
</dbReference>
<proteinExistence type="predicted"/>
<feature type="compositionally biased region" description="Low complexity" evidence="1">
    <location>
        <begin position="38"/>
        <end position="50"/>
    </location>
</feature>
<feature type="region of interest" description="Disordered" evidence="1">
    <location>
        <begin position="196"/>
        <end position="308"/>
    </location>
</feature>
<keyword evidence="3" id="KW-1185">Reference proteome</keyword>
<feature type="compositionally biased region" description="Basic and acidic residues" evidence="1">
    <location>
        <begin position="112"/>
        <end position="122"/>
    </location>
</feature>
<sequence length="308" mass="32660">MTNQRRAEETGTTLPQATATAGVTGLAAAGSAAASITTTTTTTSPSSFSLLRRRHNSSSSSSRSYNNSKGISLPLTLQTKPNQARWMDVGGSVRCSLAAAATCMLPLLRGREGEEERGERGGGRSLAASAGEKSQPLSFLRRGGWGLPAWGEEEEEEEEEEGAHVARKRGAVVTWWEMGPTKEGGFRRIKDALKARSKVGDQHPRKTGKVALNPTSQDEESSKMPKDNNFSECQPQALKSKTRLHGMRHPNTLGNPLPPPPIPSPSSPLPLPPPPLSSPSSPPIRRSATAADGAAGGCRGEWRQAAAN</sequence>
<feature type="region of interest" description="Disordered" evidence="1">
    <location>
        <begin position="112"/>
        <end position="135"/>
    </location>
</feature>